<dbReference type="EMBL" id="JARQZJ010000040">
    <property type="protein sequence ID" value="KAK9877116.1"/>
    <property type="molecule type" value="Genomic_DNA"/>
</dbReference>
<keyword evidence="1" id="KW-0472">Membrane</keyword>
<keyword evidence="1" id="KW-1133">Transmembrane helix</keyword>
<dbReference type="AlphaFoldDB" id="A0AAW1U8U1"/>
<feature type="transmembrane region" description="Helical" evidence="1">
    <location>
        <begin position="12"/>
        <end position="31"/>
    </location>
</feature>
<evidence type="ECO:0000313" key="2">
    <source>
        <dbReference type="EMBL" id="KAK9877116.1"/>
    </source>
</evidence>
<protein>
    <submittedName>
        <fullName evidence="2">Uncharacterized protein</fullName>
    </submittedName>
</protein>
<proteinExistence type="predicted"/>
<organism evidence="2 3">
    <name type="scientific">Henosepilachna vigintioctopunctata</name>
    <dbReference type="NCBI Taxonomy" id="420089"/>
    <lineage>
        <taxon>Eukaryota</taxon>
        <taxon>Metazoa</taxon>
        <taxon>Ecdysozoa</taxon>
        <taxon>Arthropoda</taxon>
        <taxon>Hexapoda</taxon>
        <taxon>Insecta</taxon>
        <taxon>Pterygota</taxon>
        <taxon>Neoptera</taxon>
        <taxon>Endopterygota</taxon>
        <taxon>Coleoptera</taxon>
        <taxon>Polyphaga</taxon>
        <taxon>Cucujiformia</taxon>
        <taxon>Coccinelloidea</taxon>
        <taxon>Coccinellidae</taxon>
        <taxon>Epilachninae</taxon>
        <taxon>Epilachnini</taxon>
        <taxon>Henosepilachna</taxon>
    </lineage>
</organism>
<sequence>MAFNIAKLKVLNLVFMLIFVVGSLINIILMISHRREWTALSVVSVTFHIIYIFPCPAFVLGVLFDKRELIVPLLLATIHSVLHNVYLIVSASETHHDGRDLILTIALYIVLFIEICLNVFGIYLKISLFKFFTYEIKKNKAVDEQMKPYCLERFTTFY</sequence>
<evidence type="ECO:0000313" key="3">
    <source>
        <dbReference type="Proteomes" id="UP001431783"/>
    </source>
</evidence>
<evidence type="ECO:0000256" key="1">
    <source>
        <dbReference type="SAM" id="Phobius"/>
    </source>
</evidence>
<keyword evidence="1" id="KW-0812">Transmembrane</keyword>
<accession>A0AAW1U8U1</accession>
<name>A0AAW1U8U1_9CUCU</name>
<feature type="transmembrane region" description="Helical" evidence="1">
    <location>
        <begin position="37"/>
        <end position="62"/>
    </location>
</feature>
<feature type="transmembrane region" description="Helical" evidence="1">
    <location>
        <begin position="101"/>
        <end position="124"/>
    </location>
</feature>
<comment type="caution">
    <text evidence="2">The sequence shown here is derived from an EMBL/GenBank/DDBJ whole genome shotgun (WGS) entry which is preliminary data.</text>
</comment>
<dbReference type="Proteomes" id="UP001431783">
    <property type="component" value="Unassembled WGS sequence"/>
</dbReference>
<gene>
    <name evidence="2" type="ORF">WA026_016861</name>
</gene>
<feature type="transmembrane region" description="Helical" evidence="1">
    <location>
        <begin position="69"/>
        <end position="89"/>
    </location>
</feature>
<keyword evidence="3" id="KW-1185">Reference proteome</keyword>
<reference evidence="2 3" key="1">
    <citation type="submission" date="2023-03" db="EMBL/GenBank/DDBJ databases">
        <title>Genome insight into feeding habits of ladybird beetles.</title>
        <authorList>
            <person name="Li H.-S."/>
            <person name="Huang Y.-H."/>
            <person name="Pang H."/>
        </authorList>
    </citation>
    <scope>NUCLEOTIDE SEQUENCE [LARGE SCALE GENOMIC DNA]</scope>
    <source>
        <strain evidence="2">SYSU_2023b</strain>
        <tissue evidence="2">Whole body</tissue>
    </source>
</reference>